<evidence type="ECO:0000313" key="7">
    <source>
        <dbReference type="EMBL" id="MBB5062435.1"/>
    </source>
</evidence>
<reference evidence="7 8" key="1">
    <citation type="submission" date="2020-08" db="EMBL/GenBank/DDBJ databases">
        <title>Genomic Encyclopedia of Type Strains, Phase IV (KMG-V): Genome sequencing to study the core and pangenomes of soil and plant-associated prokaryotes.</title>
        <authorList>
            <person name="Whitman W."/>
        </authorList>
    </citation>
    <scope>NUCLEOTIDE SEQUENCE [LARGE SCALE GENOMIC DNA]</scope>
    <source>
        <strain evidence="7 8">X5P3</strain>
    </source>
</reference>
<organism evidence="7 8">
    <name type="scientific">Granulicella mallensis</name>
    <dbReference type="NCBI Taxonomy" id="940614"/>
    <lineage>
        <taxon>Bacteria</taxon>
        <taxon>Pseudomonadati</taxon>
        <taxon>Acidobacteriota</taxon>
        <taxon>Terriglobia</taxon>
        <taxon>Terriglobales</taxon>
        <taxon>Acidobacteriaceae</taxon>
        <taxon>Granulicella</taxon>
    </lineage>
</organism>
<dbReference type="PANTHER" id="PTHR30250:SF11">
    <property type="entry name" value="O-ANTIGEN TRANSPORTER-RELATED"/>
    <property type="match status" value="1"/>
</dbReference>
<evidence type="ECO:0000256" key="2">
    <source>
        <dbReference type="ARBA" id="ARBA00022475"/>
    </source>
</evidence>
<keyword evidence="2" id="KW-1003">Cell membrane</keyword>
<evidence type="ECO:0000256" key="3">
    <source>
        <dbReference type="ARBA" id="ARBA00022692"/>
    </source>
</evidence>
<feature type="transmembrane region" description="Helical" evidence="6">
    <location>
        <begin position="101"/>
        <end position="120"/>
    </location>
</feature>
<feature type="transmembrane region" description="Helical" evidence="6">
    <location>
        <begin position="403"/>
        <end position="425"/>
    </location>
</feature>
<keyword evidence="3 6" id="KW-0812">Transmembrane</keyword>
<dbReference type="GO" id="GO:0005886">
    <property type="term" value="C:plasma membrane"/>
    <property type="evidence" value="ECO:0007669"/>
    <property type="project" value="UniProtKB-SubCell"/>
</dbReference>
<dbReference type="Proteomes" id="UP000584867">
    <property type="component" value="Unassembled WGS sequence"/>
</dbReference>
<keyword evidence="5 6" id="KW-0472">Membrane</keyword>
<feature type="transmembrane region" description="Helical" evidence="6">
    <location>
        <begin position="21"/>
        <end position="47"/>
    </location>
</feature>
<dbReference type="RefSeq" id="WP_184252919.1">
    <property type="nucleotide sequence ID" value="NZ_JACHIO010000003.1"/>
</dbReference>
<feature type="transmembrane region" description="Helical" evidence="6">
    <location>
        <begin position="126"/>
        <end position="151"/>
    </location>
</feature>
<protein>
    <submittedName>
        <fullName evidence="7">O-antigen/teichoic acid export membrane protein</fullName>
    </submittedName>
</protein>
<feature type="transmembrane region" description="Helical" evidence="6">
    <location>
        <begin position="59"/>
        <end position="81"/>
    </location>
</feature>
<sequence length="470" mass="52562">MVKNKRIFRTLYDQVAAKAGAMLQYFSAQGVTIAATLLYGLLCVRLLPSSEYAKFVVLFGVQGTLLVLMDVNFSGTLIPLVGDRIDNRQLIADYVASLRQLSYWAFGIVGTGTIFFYPLLVKHRNWNWQVVASMIVILLISTWFVRIGSAYGAVLILLRRRALWYRATMISNVGTLVLLVLFWRLHLLGPFTAILLNVLGLVYVGIDYYWHARKLLGVVGIPTPQLKRAIVGLALPNIPQAIFYALQGQISLFLITFFGHTQGVSSVGALARLGQIFVIFKQGNALFIEPYFAKLPKSRLRSSYTITLLLTAAICLAVMQMTYFFPQVLLWVLGPQYSNLRFEVQLAVAASSISFFSSVMWCIHTARKFVYWWNVGLSIGLTLAVQILFIFKADMSTVRGVLWLTVATNVTSLFINILSGAYGFIKGPRETEEKPVMVPESVVESEAYMDLYPLEDGSVPLESVPRKSES</sequence>
<dbReference type="EMBL" id="JACHIO010000003">
    <property type="protein sequence ID" value="MBB5062435.1"/>
    <property type="molecule type" value="Genomic_DNA"/>
</dbReference>
<evidence type="ECO:0000313" key="8">
    <source>
        <dbReference type="Proteomes" id="UP000584867"/>
    </source>
</evidence>
<gene>
    <name evidence="7" type="ORF">HDF15_000765</name>
</gene>
<accession>A0A7W8E9J7</accession>
<comment type="caution">
    <text evidence="7">The sequence shown here is derived from an EMBL/GenBank/DDBJ whole genome shotgun (WGS) entry which is preliminary data.</text>
</comment>
<dbReference type="AlphaFoldDB" id="A0A7W8E9J7"/>
<feature type="transmembrane region" description="Helical" evidence="6">
    <location>
        <begin position="163"/>
        <end position="185"/>
    </location>
</feature>
<name>A0A7W8E9J7_9BACT</name>
<feature type="transmembrane region" description="Helical" evidence="6">
    <location>
        <begin position="370"/>
        <end position="391"/>
    </location>
</feature>
<evidence type="ECO:0000256" key="5">
    <source>
        <dbReference type="ARBA" id="ARBA00023136"/>
    </source>
</evidence>
<dbReference type="InterPro" id="IPR050833">
    <property type="entry name" value="Poly_Biosynth_Transport"/>
</dbReference>
<comment type="subcellular location">
    <subcellularLocation>
        <location evidence="1">Cell membrane</location>
        <topology evidence="1">Multi-pass membrane protein</topology>
    </subcellularLocation>
</comment>
<evidence type="ECO:0000256" key="6">
    <source>
        <dbReference type="SAM" id="Phobius"/>
    </source>
</evidence>
<dbReference type="PANTHER" id="PTHR30250">
    <property type="entry name" value="PST FAMILY PREDICTED COLANIC ACID TRANSPORTER"/>
    <property type="match status" value="1"/>
</dbReference>
<evidence type="ECO:0000256" key="4">
    <source>
        <dbReference type="ARBA" id="ARBA00022989"/>
    </source>
</evidence>
<feature type="transmembrane region" description="Helical" evidence="6">
    <location>
        <begin position="304"/>
        <end position="324"/>
    </location>
</feature>
<feature type="transmembrane region" description="Helical" evidence="6">
    <location>
        <begin position="344"/>
        <end position="363"/>
    </location>
</feature>
<proteinExistence type="predicted"/>
<evidence type="ECO:0000256" key="1">
    <source>
        <dbReference type="ARBA" id="ARBA00004651"/>
    </source>
</evidence>
<feature type="transmembrane region" description="Helical" evidence="6">
    <location>
        <begin position="191"/>
        <end position="210"/>
    </location>
</feature>
<keyword evidence="4 6" id="KW-1133">Transmembrane helix</keyword>